<name>A0A563ENP2_9PSEU</name>
<keyword evidence="1" id="KW-0812">Transmembrane</keyword>
<keyword evidence="1" id="KW-0472">Membrane</keyword>
<keyword evidence="3" id="KW-1185">Reference proteome</keyword>
<proteinExistence type="predicted"/>
<dbReference type="EMBL" id="VOBR01000018">
    <property type="protein sequence ID" value="TWP48886.1"/>
    <property type="molecule type" value="Genomic_DNA"/>
</dbReference>
<evidence type="ECO:0000256" key="1">
    <source>
        <dbReference type="SAM" id="Phobius"/>
    </source>
</evidence>
<dbReference type="AlphaFoldDB" id="A0A563ENP2"/>
<comment type="caution">
    <text evidence="2">The sequence shown here is derived from an EMBL/GenBank/DDBJ whole genome shotgun (WGS) entry which is preliminary data.</text>
</comment>
<organism evidence="2 3">
    <name type="scientific">Lentzea tibetensis</name>
    <dbReference type="NCBI Taxonomy" id="2591470"/>
    <lineage>
        <taxon>Bacteria</taxon>
        <taxon>Bacillati</taxon>
        <taxon>Actinomycetota</taxon>
        <taxon>Actinomycetes</taxon>
        <taxon>Pseudonocardiales</taxon>
        <taxon>Pseudonocardiaceae</taxon>
        <taxon>Lentzea</taxon>
    </lineage>
</organism>
<sequence>MSLERPPEGGAPLFVESALLTLGGGAAVLAGWTHGEISGLLVAAAVTPLLIFAWFDKRDELGNRDRVMSLVAWDLFALMVLLL</sequence>
<dbReference type="RefSeq" id="WP_146355662.1">
    <property type="nucleotide sequence ID" value="NZ_VOBR01000018.1"/>
</dbReference>
<feature type="transmembrane region" description="Helical" evidence="1">
    <location>
        <begin position="12"/>
        <end position="31"/>
    </location>
</feature>
<protein>
    <submittedName>
        <fullName evidence="2">Uncharacterized protein</fullName>
    </submittedName>
</protein>
<dbReference type="Proteomes" id="UP000316639">
    <property type="component" value="Unassembled WGS sequence"/>
</dbReference>
<evidence type="ECO:0000313" key="3">
    <source>
        <dbReference type="Proteomes" id="UP000316639"/>
    </source>
</evidence>
<reference evidence="2 3" key="1">
    <citation type="submission" date="2019-07" db="EMBL/GenBank/DDBJ databases">
        <title>Lentzea xizangensis sp. nov., isolated from Qinghai-Tibetan Plateau Soils.</title>
        <authorList>
            <person name="Huang J."/>
        </authorList>
    </citation>
    <scope>NUCLEOTIDE SEQUENCE [LARGE SCALE GENOMIC DNA]</scope>
    <source>
        <strain evidence="2 3">FXJ1.1311</strain>
    </source>
</reference>
<evidence type="ECO:0000313" key="2">
    <source>
        <dbReference type="EMBL" id="TWP48886.1"/>
    </source>
</evidence>
<gene>
    <name evidence="2" type="ORF">FKR81_26705</name>
</gene>
<feature type="transmembrane region" description="Helical" evidence="1">
    <location>
        <begin position="37"/>
        <end position="55"/>
    </location>
</feature>
<accession>A0A563ENP2</accession>
<keyword evidence="1" id="KW-1133">Transmembrane helix</keyword>